<accession>A0A8S1MIT2</accession>
<dbReference type="Proteomes" id="UP000688137">
    <property type="component" value="Unassembled WGS sequence"/>
</dbReference>
<keyword evidence="1" id="KW-1133">Transmembrane helix</keyword>
<evidence type="ECO:0000313" key="2">
    <source>
        <dbReference type="EMBL" id="CAD8080557.1"/>
    </source>
</evidence>
<name>A0A8S1MIT2_PARPR</name>
<protein>
    <submittedName>
        <fullName evidence="2">Uncharacterized protein</fullName>
    </submittedName>
</protein>
<comment type="caution">
    <text evidence="2">The sequence shown here is derived from an EMBL/GenBank/DDBJ whole genome shotgun (WGS) entry which is preliminary data.</text>
</comment>
<reference evidence="2" key="1">
    <citation type="submission" date="2021-01" db="EMBL/GenBank/DDBJ databases">
        <authorList>
            <consortium name="Genoscope - CEA"/>
            <person name="William W."/>
        </authorList>
    </citation>
    <scope>NUCLEOTIDE SEQUENCE</scope>
</reference>
<organism evidence="2 3">
    <name type="scientific">Paramecium primaurelia</name>
    <dbReference type="NCBI Taxonomy" id="5886"/>
    <lineage>
        <taxon>Eukaryota</taxon>
        <taxon>Sar</taxon>
        <taxon>Alveolata</taxon>
        <taxon>Ciliophora</taxon>
        <taxon>Intramacronucleata</taxon>
        <taxon>Oligohymenophorea</taxon>
        <taxon>Peniculida</taxon>
        <taxon>Parameciidae</taxon>
        <taxon>Paramecium</taxon>
    </lineage>
</organism>
<keyword evidence="1" id="KW-0812">Transmembrane</keyword>
<evidence type="ECO:0000313" key="3">
    <source>
        <dbReference type="Proteomes" id="UP000688137"/>
    </source>
</evidence>
<proteinExistence type="predicted"/>
<keyword evidence="3" id="KW-1185">Reference proteome</keyword>
<dbReference type="AlphaFoldDB" id="A0A8S1MIT2"/>
<dbReference type="EMBL" id="CAJJDM010000066">
    <property type="protein sequence ID" value="CAD8080557.1"/>
    <property type="molecule type" value="Genomic_DNA"/>
</dbReference>
<gene>
    <name evidence="2" type="ORF">PPRIM_AZ9-3.1.T0640017</name>
</gene>
<evidence type="ECO:0000256" key="1">
    <source>
        <dbReference type="SAM" id="Phobius"/>
    </source>
</evidence>
<feature type="transmembrane region" description="Helical" evidence="1">
    <location>
        <begin position="64"/>
        <end position="82"/>
    </location>
</feature>
<keyword evidence="1" id="KW-0472">Membrane</keyword>
<sequence>MTLRQKQQNWKFKYLINTKDPSNIGNKSSLTKQRDIIVTIEQEYTDTLQFLLIFDEISQNRGRFINFLNEIMIYIFIIYMQAYKR</sequence>